<dbReference type="GO" id="GO:0045892">
    <property type="term" value="P:negative regulation of DNA-templated transcription"/>
    <property type="evidence" value="ECO:0007669"/>
    <property type="project" value="TreeGrafter"/>
</dbReference>
<dbReference type="Proteomes" id="UP000318141">
    <property type="component" value="Unassembled WGS sequence"/>
</dbReference>
<evidence type="ECO:0000256" key="2">
    <source>
        <dbReference type="ARBA" id="ARBA00023125"/>
    </source>
</evidence>
<organism evidence="5 6">
    <name type="scientific">Cupriavidus gilardii J11</name>
    <dbReference type="NCBI Taxonomy" id="936133"/>
    <lineage>
        <taxon>Bacteria</taxon>
        <taxon>Pseudomonadati</taxon>
        <taxon>Pseudomonadota</taxon>
        <taxon>Betaproteobacteria</taxon>
        <taxon>Burkholderiales</taxon>
        <taxon>Burkholderiaceae</taxon>
        <taxon>Cupriavidus</taxon>
    </lineage>
</organism>
<evidence type="ECO:0000259" key="4">
    <source>
        <dbReference type="PROSITE" id="PS50949"/>
    </source>
</evidence>
<dbReference type="SUPFAM" id="SSF46785">
    <property type="entry name" value="Winged helix' DNA-binding domain"/>
    <property type="match status" value="1"/>
</dbReference>
<proteinExistence type="predicted"/>
<dbReference type="PRINTS" id="PR00035">
    <property type="entry name" value="HTHGNTR"/>
</dbReference>
<dbReference type="Pfam" id="PF00392">
    <property type="entry name" value="GntR"/>
    <property type="match status" value="1"/>
</dbReference>
<dbReference type="InterPro" id="IPR036390">
    <property type="entry name" value="WH_DNA-bd_sf"/>
</dbReference>
<dbReference type="GO" id="GO:0003700">
    <property type="term" value="F:DNA-binding transcription factor activity"/>
    <property type="evidence" value="ECO:0007669"/>
    <property type="project" value="InterPro"/>
</dbReference>
<comment type="caution">
    <text evidence="5">The sequence shown here is derived from an EMBL/GenBank/DDBJ whole genome shotgun (WGS) entry which is preliminary data.</text>
</comment>
<evidence type="ECO:0000313" key="5">
    <source>
        <dbReference type="EMBL" id="TWG88815.1"/>
    </source>
</evidence>
<dbReference type="EMBL" id="VLJN01000002">
    <property type="protein sequence ID" value="TWG88815.1"/>
    <property type="molecule type" value="Genomic_DNA"/>
</dbReference>
<dbReference type="InterPro" id="IPR036388">
    <property type="entry name" value="WH-like_DNA-bd_sf"/>
</dbReference>
<dbReference type="InterPro" id="IPR028978">
    <property type="entry name" value="Chorismate_lyase_/UTRA_dom_sf"/>
</dbReference>
<evidence type="ECO:0000313" key="6">
    <source>
        <dbReference type="Proteomes" id="UP000318141"/>
    </source>
</evidence>
<reference evidence="5 6" key="1">
    <citation type="submission" date="2019-07" db="EMBL/GenBank/DDBJ databases">
        <title>Genome sequencing of lignin-degrading bacterial isolates.</title>
        <authorList>
            <person name="Gladden J."/>
        </authorList>
    </citation>
    <scope>NUCLEOTIDE SEQUENCE [LARGE SCALE GENOMIC DNA]</scope>
    <source>
        <strain evidence="5 6">J11</strain>
    </source>
</reference>
<dbReference type="PANTHER" id="PTHR44846">
    <property type="entry name" value="MANNOSYL-D-GLYCERATE TRANSPORT/METABOLISM SYSTEM REPRESSOR MNGR-RELATED"/>
    <property type="match status" value="1"/>
</dbReference>
<keyword evidence="2" id="KW-0238">DNA-binding</keyword>
<dbReference type="SMART" id="SM00345">
    <property type="entry name" value="HTH_GNTR"/>
    <property type="match status" value="1"/>
</dbReference>
<feature type="domain" description="HTH gntR-type" evidence="4">
    <location>
        <begin position="19"/>
        <end position="87"/>
    </location>
</feature>
<dbReference type="GO" id="GO:0003677">
    <property type="term" value="F:DNA binding"/>
    <property type="evidence" value="ECO:0007669"/>
    <property type="project" value="UniProtKB-KW"/>
</dbReference>
<evidence type="ECO:0000256" key="1">
    <source>
        <dbReference type="ARBA" id="ARBA00023015"/>
    </source>
</evidence>
<gene>
    <name evidence="5" type="ORF">L602_001000000140</name>
</gene>
<keyword evidence="3" id="KW-0804">Transcription</keyword>
<dbReference type="SUPFAM" id="SSF64288">
    <property type="entry name" value="Chorismate lyase-like"/>
    <property type="match status" value="1"/>
</dbReference>
<dbReference type="InterPro" id="IPR050679">
    <property type="entry name" value="Bact_HTH_transcr_reg"/>
</dbReference>
<dbReference type="Gene3D" id="1.10.10.10">
    <property type="entry name" value="Winged helix-like DNA-binding domain superfamily/Winged helix DNA-binding domain"/>
    <property type="match status" value="1"/>
</dbReference>
<dbReference type="InterPro" id="IPR011663">
    <property type="entry name" value="UTRA"/>
</dbReference>
<dbReference type="PROSITE" id="PS50949">
    <property type="entry name" value="HTH_GNTR"/>
    <property type="match status" value="1"/>
</dbReference>
<keyword evidence="6" id="KW-1185">Reference proteome</keyword>
<dbReference type="CDD" id="cd07377">
    <property type="entry name" value="WHTH_GntR"/>
    <property type="match status" value="1"/>
</dbReference>
<dbReference type="Gene3D" id="3.40.1410.10">
    <property type="entry name" value="Chorismate lyase-like"/>
    <property type="match status" value="1"/>
</dbReference>
<accession>A0A562BU79</accession>
<evidence type="ECO:0000256" key="3">
    <source>
        <dbReference type="ARBA" id="ARBA00023163"/>
    </source>
</evidence>
<name>A0A562BU79_9BURK</name>
<dbReference type="PANTHER" id="PTHR44846:SF1">
    <property type="entry name" value="MANNOSYL-D-GLYCERATE TRANSPORT_METABOLISM SYSTEM REPRESSOR MNGR-RELATED"/>
    <property type="match status" value="1"/>
</dbReference>
<keyword evidence="1" id="KW-0805">Transcription regulation</keyword>
<protein>
    <submittedName>
        <fullName evidence="5">GntR family transcriptional regulator</fullName>
    </submittedName>
</protein>
<dbReference type="Pfam" id="PF07702">
    <property type="entry name" value="UTRA"/>
    <property type="match status" value="1"/>
</dbReference>
<dbReference type="AlphaFoldDB" id="A0A562BU79"/>
<dbReference type="InterPro" id="IPR000524">
    <property type="entry name" value="Tscrpt_reg_HTH_GntR"/>
</dbReference>
<sequence>MSRRKPTQTITPLEHASADPLYVQLAARLADAISSGQLSPGQQLPTEAETMQTYGVSRVTVRQAIRLLARNGQVKSHRGKGTFVARTPLQQDLSTLQGFQEALRSQGIEPETELLEFSPSAGRMDPQRPADMDLPVRLRRRYCVDGEPFALVEAYLPAEAAQLGEARAAQFAVYDILQQYMGLRIGRADVTIQCALPAREVARELGLPPRTHVLMMRRTSFTPGGAPCEHMRIHIVPDRYSFRLSVPGPLEIASALQPTTSALVPATATPTTRPRPPRR</sequence>
<dbReference type="SMART" id="SM00866">
    <property type="entry name" value="UTRA"/>
    <property type="match status" value="1"/>
</dbReference>